<keyword evidence="1" id="KW-1133">Transmembrane helix</keyword>
<organism evidence="2 3">
    <name type="scientific">Lignipirellula cremea</name>
    <dbReference type="NCBI Taxonomy" id="2528010"/>
    <lineage>
        <taxon>Bacteria</taxon>
        <taxon>Pseudomonadati</taxon>
        <taxon>Planctomycetota</taxon>
        <taxon>Planctomycetia</taxon>
        <taxon>Pirellulales</taxon>
        <taxon>Pirellulaceae</taxon>
        <taxon>Lignipirellula</taxon>
    </lineage>
</organism>
<reference evidence="2 3" key="1">
    <citation type="submission" date="2019-02" db="EMBL/GenBank/DDBJ databases">
        <title>Deep-cultivation of Planctomycetes and their phenomic and genomic characterization uncovers novel biology.</title>
        <authorList>
            <person name="Wiegand S."/>
            <person name="Jogler M."/>
            <person name="Boedeker C."/>
            <person name="Pinto D."/>
            <person name="Vollmers J."/>
            <person name="Rivas-Marin E."/>
            <person name="Kohn T."/>
            <person name="Peeters S.H."/>
            <person name="Heuer A."/>
            <person name="Rast P."/>
            <person name="Oberbeckmann S."/>
            <person name="Bunk B."/>
            <person name="Jeske O."/>
            <person name="Meyerdierks A."/>
            <person name="Storesund J.E."/>
            <person name="Kallscheuer N."/>
            <person name="Luecker S."/>
            <person name="Lage O.M."/>
            <person name="Pohl T."/>
            <person name="Merkel B.J."/>
            <person name="Hornburger P."/>
            <person name="Mueller R.-W."/>
            <person name="Bruemmer F."/>
            <person name="Labrenz M."/>
            <person name="Spormann A.M."/>
            <person name="Op den Camp H."/>
            <person name="Overmann J."/>
            <person name="Amann R."/>
            <person name="Jetten M.S.M."/>
            <person name="Mascher T."/>
            <person name="Medema M.H."/>
            <person name="Devos D.P."/>
            <person name="Kaster A.-K."/>
            <person name="Ovreas L."/>
            <person name="Rohde M."/>
            <person name="Galperin M.Y."/>
            <person name="Jogler C."/>
        </authorList>
    </citation>
    <scope>NUCLEOTIDE SEQUENCE [LARGE SCALE GENOMIC DNA]</scope>
    <source>
        <strain evidence="2 3">Pla85_3_4</strain>
    </source>
</reference>
<accession>A0A518E0T0</accession>
<name>A0A518E0T0_9BACT</name>
<dbReference type="Proteomes" id="UP000317648">
    <property type="component" value="Chromosome"/>
</dbReference>
<keyword evidence="1" id="KW-0472">Membrane</keyword>
<proteinExistence type="predicted"/>
<sequence>MKTIVQLLIAACFGVIAVVLNFMWMSRESNYPLYVAADTRIAYGETILPDKLKSVPVKGDETANNQSLVPWKNRHLFENRLATREFQPGDLFFQRDLVEETQATQWDYLGPFRLVGVGGSPAAGVEQLIGQEYATTGSVLTLAVSAENRAETELLLRYLAAMRGEYLHGESEQEKRLLRIMAIQSTDLQLAPSPPGGIGATGASPIKSPLEGADRLIYVDIDGVPNAPPFLRIGETILFVTPYGKQKFLASPEVPREPAVVTTPAAP</sequence>
<dbReference type="EMBL" id="CP036433">
    <property type="protein sequence ID" value="QDU97687.1"/>
    <property type="molecule type" value="Genomic_DNA"/>
</dbReference>
<dbReference type="AlphaFoldDB" id="A0A518E0T0"/>
<evidence type="ECO:0000313" key="3">
    <source>
        <dbReference type="Proteomes" id="UP000317648"/>
    </source>
</evidence>
<dbReference type="KEGG" id="lcre:Pla8534_55400"/>
<keyword evidence="1" id="KW-0812">Transmembrane</keyword>
<evidence type="ECO:0000256" key="1">
    <source>
        <dbReference type="SAM" id="Phobius"/>
    </source>
</evidence>
<dbReference type="RefSeq" id="WP_145056448.1">
    <property type="nucleotide sequence ID" value="NZ_CP036433.1"/>
</dbReference>
<feature type="transmembrane region" description="Helical" evidence="1">
    <location>
        <begin position="7"/>
        <end position="25"/>
    </location>
</feature>
<dbReference type="OrthoDB" id="9875569at2"/>
<gene>
    <name evidence="2" type="ORF">Pla8534_55400</name>
</gene>
<protein>
    <submittedName>
        <fullName evidence="2">Uncharacterized protein</fullName>
    </submittedName>
</protein>
<evidence type="ECO:0000313" key="2">
    <source>
        <dbReference type="EMBL" id="QDU97687.1"/>
    </source>
</evidence>
<keyword evidence="3" id="KW-1185">Reference proteome</keyword>